<evidence type="ECO:0000313" key="2">
    <source>
        <dbReference type="Proteomes" id="UP000762676"/>
    </source>
</evidence>
<keyword evidence="2" id="KW-1185">Reference proteome</keyword>
<gene>
    <name evidence="1" type="ORF">ElyMa_002644500</name>
</gene>
<name>A0AAV4H7C0_9GAST</name>
<comment type="caution">
    <text evidence="1">The sequence shown here is derived from an EMBL/GenBank/DDBJ whole genome shotgun (WGS) entry which is preliminary data.</text>
</comment>
<evidence type="ECO:0000313" key="1">
    <source>
        <dbReference type="EMBL" id="GFR93474.1"/>
    </source>
</evidence>
<protein>
    <submittedName>
        <fullName evidence="1">Uncharacterized protein</fullName>
    </submittedName>
</protein>
<accession>A0AAV4H7C0</accession>
<dbReference type="Proteomes" id="UP000762676">
    <property type="component" value="Unassembled WGS sequence"/>
</dbReference>
<dbReference type="EMBL" id="BMAT01005456">
    <property type="protein sequence ID" value="GFR93474.1"/>
    <property type="molecule type" value="Genomic_DNA"/>
</dbReference>
<proteinExistence type="predicted"/>
<reference evidence="1 2" key="1">
    <citation type="journal article" date="2021" name="Elife">
        <title>Chloroplast acquisition without the gene transfer in kleptoplastic sea slugs, Plakobranchus ocellatus.</title>
        <authorList>
            <person name="Maeda T."/>
            <person name="Takahashi S."/>
            <person name="Yoshida T."/>
            <person name="Shimamura S."/>
            <person name="Takaki Y."/>
            <person name="Nagai Y."/>
            <person name="Toyoda A."/>
            <person name="Suzuki Y."/>
            <person name="Arimoto A."/>
            <person name="Ishii H."/>
            <person name="Satoh N."/>
            <person name="Nishiyama T."/>
            <person name="Hasebe M."/>
            <person name="Maruyama T."/>
            <person name="Minagawa J."/>
            <person name="Obokata J."/>
            <person name="Shigenobu S."/>
        </authorList>
    </citation>
    <scope>NUCLEOTIDE SEQUENCE [LARGE SCALE GENOMIC DNA]</scope>
</reference>
<sequence>MSPKLKIRETCETWLGRTCLFQCQRREAFCHRDWQWLASRRQAGFQGAPLLGIETEGDSAMCIGLSGYLQGQLTSYGIQAGAHAW</sequence>
<organism evidence="1 2">
    <name type="scientific">Elysia marginata</name>
    <dbReference type="NCBI Taxonomy" id="1093978"/>
    <lineage>
        <taxon>Eukaryota</taxon>
        <taxon>Metazoa</taxon>
        <taxon>Spiralia</taxon>
        <taxon>Lophotrochozoa</taxon>
        <taxon>Mollusca</taxon>
        <taxon>Gastropoda</taxon>
        <taxon>Heterobranchia</taxon>
        <taxon>Euthyneura</taxon>
        <taxon>Panpulmonata</taxon>
        <taxon>Sacoglossa</taxon>
        <taxon>Placobranchoidea</taxon>
        <taxon>Plakobranchidae</taxon>
        <taxon>Elysia</taxon>
    </lineage>
</organism>
<dbReference type="AlphaFoldDB" id="A0AAV4H7C0"/>